<organism evidence="1 2">
    <name type="scientific">Racocetra persica</name>
    <dbReference type="NCBI Taxonomy" id="160502"/>
    <lineage>
        <taxon>Eukaryota</taxon>
        <taxon>Fungi</taxon>
        <taxon>Fungi incertae sedis</taxon>
        <taxon>Mucoromycota</taxon>
        <taxon>Glomeromycotina</taxon>
        <taxon>Glomeromycetes</taxon>
        <taxon>Diversisporales</taxon>
        <taxon>Gigasporaceae</taxon>
        <taxon>Racocetra</taxon>
    </lineage>
</organism>
<evidence type="ECO:0000313" key="1">
    <source>
        <dbReference type="EMBL" id="CAG8759000.1"/>
    </source>
</evidence>
<name>A0ACA9QTI9_9GLOM</name>
<reference evidence="1" key="1">
    <citation type="submission" date="2021-06" db="EMBL/GenBank/DDBJ databases">
        <authorList>
            <person name="Kallberg Y."/>
            <person name="Tangrot J."/>
            <person name="Rosling A."/>
        </authorList>
    </citation>
    <scope>NUCLEOTIDE SEQUENCE</scope>
    <source>
        <strain evidence="1">MA461A</strain>
    </source>
</reference>
<proteinExistence type="predicted"/>
<feature type="non-terminal residue" evidence="1">
    <location>
        <position position="1"/>
    </location>
</feature>
<comment type="caution">
    <text evidence="1">The sequence shown here is derived from an EMBL/GenBank/DDBJ whole genome shotgun (WGS) entry which is preliminary data.</text>
</comment>
<accession>A0ACA9QTI9</accession>
<dbReference type="Proteomes" id="UP000789920">
    <property type="component" value="Unassembled WGS sequence"/>
</dbReference>
<gene>
    <name evidence="1" type="ORF">RPERSI_LOCUS15017</name>
</gene>
<sequence length="39" mass="4587">ERGYPEEEYSNRFEEDMRTVVENDSEANSSGEDRSDDLE</sequence>
<dbReference type="EMBL" id="CAJVQC010035447">
    <property type="protein sequence ID" value="CAG8759000.1"/>
    <property type="molecule type" value="Genomic_DNA"/>
</dbReference>
<protein>
    <submittedName>
        <fullName evidence="1">3786_t:CDS:1</fullName>
    </submittedName>
</protein>
<evidence type="ECO:0000313" key="2">
    <source>
        <dbReference type="Proteomes" id="UP000789920"/>
    </source>
</evidence>
<keyword evidence="2" id="KW-1185">Reference proteome</keyword>